<evidence type="ECO:0000313" key="2">
    <source>
        <dbReference type="Proteomes" id="UP001627154"/>
    </source>
</evidence>
<proteinExistence type="predicted"/>
<accession>A0ABD2XB50</accession>
<organism evidence="1 2">
    <name type="scientific">Trichogramma kaykai</name>
    <dbReference type="NCBI Taxonomy" id="54128"/>
    <lineage>
        <taxon>Eukaryota</taxon>
        <taxon>Metazoa</taxon>
        <taxon>Ecdysozoa</taxon>
        <taxon>Arthropoda</taxon>
        <taxon>Hexapoda</taxon>
        <taxon>Insecta</taxon>
        <taxon>Pterygota</taxon>
        <taxon>Neoptera</taxon>
        <taxon>Endopterygota</taxon>
        <taxon>Hymenoptera</taxon>
        <taxon>Apocrita</taxon>
        <taxon>Proctotrupomorpha</taxon>
        <taxon>Chalcidoidea</taxon>
        <taxon>Trichogrammatidae</taxon>
        <taxon>Trichogramma</taxon>
    </lineage>
</organism>
<dbReference type="EMBL" id="JBJJXI010000037">
    <property type="protein sequence ID" value="KAL3402288.1"/>
    <property type="molecule type" value="Genomic_DNA"/>
</dbReference>
<sequence length="138" mass="15755">MGPFHDRLEAPKVADDMFHISSCRMRIKGFSTLQPIYSKCGNFEISRLRYKVFDAYDNNNKNRRTIEKYIRVVAAGAVLQRSGPASSIKPACTARQPTDIPNKHLLRSCITTLGNIARCFEDKIEGYHVIEKYENIES</sequence>
<name>A0ABD2XB50_9HYME</name>
<comment type="caution">
    <text evidence="1">The sequence shown here is derived from an EMBL/GenBank/DDBJ whole genome shotgun (WGS) entry which is preliminary data.</text>
</comment>
<dbReference type="Proteomes" id="UP001627154">
    <property type="component" value="Unassembled WGS sequence"/>
</dbReference>
<dbReference type="AlphaFoldDB" id="A0ABD2XB50"/>
<reference evidence="1 2" key="1">
    <citation type="journal article" date="2024" name="bioRxiv">
        <title>A reference genome for Trichogramma kaykai: A tiny desert-dwelling parasitoid wasp with competing sex-ratio distorters.</title>
        <authorList>
            <person name="Culotta J."/>
            <person name="Lindsey A.R."/>
        </authorList>
    </citation>
    <scope>NUCLEOTIDE SEQUENCE [LARGE SCALE GENOMIC DNA]</scope>
    <source>
        <strain evidence="1 2">KSX58</strain>
    </source>
</reference>
<protein>
    <submittedName>
        <fullName evidence="1">Uncharacterized protein</fullName>
    </submittedName>
</protein>
<evidence type="ECO:0000313" key="1">
    <source>
        <dbReference type="EMBL" id="KAL3402288.1"/>
    </source>
</evidence>
<gene>
    <name evidence="1" type="ORF">TKK_004809</name>
</gene>
<keyword evidence="2" id="KW-1185">Reference proteome</keyword>